<evidence type="ECO:0000313" key="4">
    <source>
        <dbReference type="Proteomes" id="UP000589552"/>
    </source>
</evidence>
<feature type="compositionally biased region" description="Acidic residues" evidence="1">
    <location>
        <begin position="457"/>
        <end position="469"/>
    </location>
</feature>
<feature type="region of interest" description="Disordered" evidence="1">
    <location>
        <begin position="453"/>
        <end position="583"/>
    </location>
</feature>
<feature type="transmembrane region" description="Helical" evidence="2">
    <location>
        <begin position="180"/>
        <end position="200"/>
    </location>
</feature>
<feature type="transmembrane region" description="Helical" evidence="2">
    <location>
        <begin position="140"/>
        <end position="159"/>
    </location>
</feature>
<name>A0A7X9SWT5_9CORY</name>
<dbReference type="Proteomes" id="UP000589552">
    <property type="component" value="Unassembled WGS sequence"/>
</dbReference>
<feature type="transmembrane region" description="Helical" evidence="2">
    <location>
        <begin position="212"/>
        <end position="233"/>
    </location>
</feature>
<evidence type="ECO:0000256" key="1">
    <source>
        <dbReference type="SAM" id="MobiDB-lite"/>
    </source>
</evidence>
<proteinExistence type="predicted"/>
<keyword evidence="2" id="KW-0472">Membrane</keyword>
<sequence>MSDANPRKRTPGRGTRRTGPSSRRAKGRSPRREPARPERISSVPAAAGATASAAATSAATATAGAAGVPAAGDPRPAAGTARAARIRRFLLAAAGVHGVALLLIISIAVIGVTVVGGGFTPLPATIAASWMLLNLGPFEFGGTDLGLVPALPAMAYFLAVAWRVRKEVSGPVSIRDVRTMAAVFLGVPLVLTLVAWLMLWDASGVLRIDAPFLPAALGSTAAIHAGALLAGMGPRLTRALLRRRSWPEWPLASLRLAAEYVGWLWAAGAVATIASMVWHHESVRETFSIAGGGGGVAGLLLLSICYLPNIAFAAAGILVGAPANVGVAEAGLFAVTPGTLPPLPTLAAMPQSHLSPAFGVLLAVPVAIAVWRVHRHLRKGASDRPYVEVVVAAVIAGLLVALLAALTGGEVGQYGWSGVNWWLAGVLASVWLVVPGAIVAVMLGGIPRGAVFGGEPGDADGEPVDEPADAEGPAGPEVAESTEGAETPEGEVAEEKTADGEDAEETVGTEDADGADEAAVADGDSVENVGTENEEEADREETGREETNGEEKDRDSADSADGDSAGDVVKQEPDDAPDAGPRA</sequence>
<feature type="compositionally biased region" description="Basic and acidic residues" evidence="1">
    <location>
        <begin position="30"/>
        <end position="39"/>
    </location>
</feature>
<dbReference type="Pfam" id="PF19877">
    <property type="entry name" value="DUF6350"/>
    <property type="match status" value="1"/>
</dbReference>
<feature type="transmembrane region" description="Helical" evidence="2">
    <location>
        <begin position="289"/>
        <end position="307"/>
    </location>
</feature>
<feature type="compositionally biased region" description="Basic and acidic residues" evidence="1">
    <location>
        <begin position="540"/>
        <end position="557"/>
    </location>
</feature>
<feature type="transmembrane region" description="Helical" evidence="2">
    <location>
        <begin position="386"/>
        <end position="409"/>
    </location>
</feature>
<feature type="transmembrane region" description="Helical" evidence="2">
    <location>
        <begin position="89"/>
        <end position="120"/>
    </location>
</feature>
<feature type="compositionally biased region" description="Low complexity" evidence="1">
    <location>
        <begin position="517"/>
        <end position="531"/>
    </location>
</feature>
<organism evidence="3 4">
    <name type="scientific">Corynebacterium xerosis</name>
    <dbReference type="NCBI Taxonomy" id="1725"/>
    <lineage>
        <taxon>Bacteria</taxon>
        <taxon>Bacillati</taxon>
        <taxon>Actinomycetota</taxon>
        <taxon>Actinomycetes</taxon>
        <taxon>Mycobacteriales</taxon>
        <taxon>Corynebacteriaceae</taxon>
        <taxon>Corynebacterium</taxon>
    </lineage>
</organism>
<feature type="compositionally biased region" description="Acidic residues" evidence="1">
    <location>
        <begin position="500"/>
        <end position="516"/>
    </location>
</feature>
<feature type="transmembrane region" description="Helical" evidence="2">
    <location>
        <begin position="354"/>
        <end position="374"/>
    </location>
</feature>
<keyword evidence="2" id="KW-0812">Transmembrane</keyword>
<keyword evidence="2" id="KW-1133">Transmembrane helix</keyword>
<reference evidence="3 4" key="1">
    <citation type="submission" date="2020-04" db="EMBL/GenBank/DDBJ databases">
        <authorList>
            <person name="Hitch T.C.A."/>
            <person name="Wylensek D."/>
            <person name="Clavel T."/>
        </authorList>
    </citation>
    <scope>NUCLEOTIDE SEQUENCE [LARGE SCALE GENOMIC DNA]</scope>
    <source>
        <strain evidence="3 4">BL-383-APC-2I</strain>
    </source>
</reference>
<accession>A0A7X9SWT5</accession>
<dbReference type="EMBL" id="JABAGA010000004">
    <property type="protein sequence ID" value="NMF09519.1"/>
    <property type="molecule type" value="Genomic_DNA"/>
</dbReference>
<feature type="compositionally biased region" description="Basic residues" evidence="1">
    <location>
        <begin position="7"/>
        <end position="16"/>
    </location>
</feature>
<feature type="region of interest" description="Disordered" evidence="1">
    <location>
        <begin position="1"/>
        <end position="47"/>
    </location>
</feature>
<evidence type="ECO:0000256" key="2">
    <source>
        <dbReference type="SAM" id="Phobius"/>
    </source>
</evidence>
<gene>
    <name evidence="3" type="ORF">HF852_07915</name>
</gene>
<feature type="transmembrane region" description="Helical" evidence="2">
    <location>
        <begin position="421"/>
        <end position="443"/>
    </location>
</feature>
<comment type="caution">
    <text evidence="3">The sequence shown here is derived from an EMBL/GenBank/DDBJ whole genome shotgun (WGS) entry which is preliminary data.</text>
</comment>
<dbReference type="InterPro" id="IPR045931">
    <property type="entry name" value="DUF6350"/>
</dbReference>
<feature type="transmembrane region" description="Helical" evidence="2">
    <location>
        <begin position="314"/>
        <end position="334"/>
    </location>
</feature>
<feature type="transmembrane region" description="Helical" evidence="2">
    <location>
        <begin position="254"/>
        <end position="277"/>
    </location>
</feature>
<dbReference type="RefSeq" id="WP_168937896.1">
    <property type="nucleotide sequence ID" value="NZ_JABAGA010000004.1"/>
</dbReference>
<protein>
    <submittedName>
        <fullName evidence="3">Uncharacterized protein</fullName>
    </submittedName>
</protein>
<dbReference type="AlphaFoldDB" id="A0A7X9SWT5"/>
<evidence type="ECO:0000313" key="3">
    <source>
        <dbReference type="EMBL" id="NMF09519.1"/>
    </source>
</evidence>